<keyword evidence="10" id="KW-1185">Reference proteome</keyword>
<evidence type="ECO:0000256" key="6">
    <source>
        <dbReference type="ARBA" id="ARBA00023157"/>
    </source>
</evidence>
<dbReference type="PROSITE" id="PS00135">
    <property type="entry name" value="TRYPSIN_SER"/>
    <property type="match status" value="1"/>
</dbReference>
<dbReference type="InterPro" id="IPR001254">
    <property type="entry name" value="Trypsin_dom"/>
</dbReference>
<dbReference type="InterPro" id="IPR001314">
    <property type="entry name" value="Peptidase_S1A"/>
</dbReference>
<dbReference type="RefSeq" id="XP_016663261.1">
    <property type="nucleotide sequence ID" value="XM_016807772.1"/>
</dbReference>
<dbReference type="PANTHER" id="PTHR24252:SF7">
    <property type="entry name" value="HYALIN"/>
    <property type="match status" value="1"/>
</dbReference>
<dbReference type="AlphaFoldDB" id="A0A8R2D670"/>
<evidence type="ECO:0000256" key="5">
    <source>
        <dbReference type="ARBA" id="ARBA00022825"/>
    </source>
</evidence>
<dbReference type="CDD" id="cd00190">
    <property type="entry name" value="Tryp_SPc"/>
    <property type="match status" value="1"/>
</dbReference>
<dbReference type="GO" id="GO:0004252">
    <property type="term" value="F:serine-type endopeptidase activity"/>
    <property type="evidence" value="ECO:0007669"/>
    <property type="project" value="InterPro"/>
</dbReference>
<name>A0A8R2D670_ACYPI</name>
<dbReference type="GeneID" id="100569915"/>
<evidence type="ECO:0000256" key="1">
    <source>
        <dbReference type="ARBA" id="ARBA00004613"/>
    </source>
</evidence>
<sequence length="395" mass="43670">MYIPVIYHRLCVRFLVLDMSSKRAVILWCSLIFAFSADSQSWDRKDDELCKVITKTNDDYTCKPIDQCPVVLRAAEDRAAYPKICRFHGRTPIVCCPTSRESLRRNSTEMCREYYSLTTKGGGTIDSGGCRPKKIVSENLLTIVGGTEAEEMEFPHMVILGFGENINKVEWSCGGSLISDRYVLSAAHCSEIGKKSPVKWALLGDNDLGSNRGAADPQVREIVQRILHPSYKPPSMYNDIGLYRLSTPVKFNRFVFPACINTEVQLTAKQAIAIGWGRTSSAGLTSNILMKVSLDLVEQNECNRSYSSSPSPNLKFGINPNNQICAGQLEGGKDTCQGDSGGPLQIVHPEFECMYTQVGITSFGKLCGEPNAPGVYTRVSNYVSWIDGVVWKSSP</sequence>
<proteinExistence type="predicted"/>
<comment type="subcellular location">
    <subcellularLocation>
        <location evidence="1">Secreted</location>
    </subcellularLocation>
</comment>
<feature type="domain" description="Peptidase S1" evidence="8">
    <location>
        <begin position="143"/>
        <end position="391"/>
    </location>
</feature>
<dbReference type="InterPro" id="IPR018114">
    <property type="entry name" value="TRYPSIN_HIS"/>
</dbReference>
<dbReference type="SUPFAM" id="SSF50494">
    <property type="entry name" value="Trypsin-like serine proteases"/>
    <property type="match status" value="1"/>
</dbReference>
<dbReference type="SMART" id="SM00020">
    <property type="entry name" value="Tryp_SPc"/>
    <property type="match status" value="1"/>
</dbReference>
<keyword evidence="5 7" id="KW-0720">Serine protease</keyword>
<evidence type="ECO:0000256" key="3">
    <source>
        <dbReference type="ARBA" id="ARBA00022670"/>
    </source>
</evidence>
<dbReference type="InterPro" id="IPR033116">
    <property type="entry name" value="TRYPSIN_SER"/>
</dbReference>
<dbReference type="GO" id="GO:0005576">
    <property type="term" value="C:extracellular region"/>
    <property type="evidence" value="ECO:0007669"/>
    <property type="project" value="UniProtKB-SubCell"/>
</dbReference>
<evidence type="ECO:0000259" key="8">
    <source>
        <dbReference type="PROSITE" id="PS50240"/>
    </source>
</evidence>
<dbReference type="PRINTS" id="PR00722">
    <property type="entry name" value="CHYMOTRYPSIN"/>
</dbReference>
<evidence type="ECO:0000256" key="2">
    <source>
        <dbReference type="ARBA" id="ARBA00022525"/>
    </source>
</evidence>
<protein>
    <recommendedName>
        <fullName evidence="8">Peptidase S1 domain-containing protein</fullName>
    </recommendedName>
</protein>
<dbReference type="Gene3D" id="2.40.10.10">
    <property type="entry name" value="Trypsin-like serine proteases"/>
    <property type="match status" value="2"/>
</dbReference>
<dbReference type="OrthoDB" id="6339452at2759"/>
<reference evidence="9" key="2">
    <citation type="submission" date="2022-06" db="UniProtKB">
        <authorList>
            <consortium name="EnsemblMetazoa"/>
        </authorList>
    </citation>
    <scope>IDENTIFICATION</scope>
</reference>
<accession>A0A8R2D670</accession>
<dbReference type="PANTHER" id="PTHR24252">
    <property type="entry name" value="ACROSIN-RELATED"/>
    <property type="match status" value="1"/>
</dbReference>
<dbReference type="EnsemblMetazoa" id="XM_016807772.2">
    <property type="protein sequence ID" value="XP_016663261.1"/>
    <property type="gene ID" value="LOC100569915"/>
</dbReference>
<evidence type="ECO:0000256" key="7">
    <source>
        <dbReference type="RuleBase" id="RU363034"/>
    </source>
</evidence>
<keyword evidence="6" id="KW-1015">Disulfide bond</keyword>
<dbReference type="InterPro" id="IPR043504">
    <property type="entry name" value="Peptidase_S1_PA_chymotrypsin"/>
</dbReference>
<evidence type="ECO:0000313" key="9">
    <source>
        <dbReference type="EnsemblMetazoa" id="XP_016663261.1"/>
    </source>
</evidence>
<dbReference type="Proteomes" id="UP000007819">
    <property type="component" value="Chromosome A2"/>
</dbReference>
<dbReference type="GO" id="GO:0016485">
    <property type="term" value="P:protein processing"/>
    <property type="evidence" value="ECO:0007669"/>
    <property type="project" value="UniProtKB-ARBA"/>
</dbReference>
<dbReference type="FunFam" id="2.40.10.10:FF:000047">
    <property type="entry name" value="Trypsin eta"/>
    <property type="match status" value="1"/>
</dbReference>
<keyword evidence="2" id="KW-0964">Secreted</keyword>
<dbReference type="Pfam" id="PF00089">
    <property type="entry name" value="Trypsin"/>
    <property type="match status" value="1"/>
</dbReference>
<reference evidence="10" key="1">
    <citation type="submission" date="2010-06" db="EMBL/GenBank/DDBJ databases">
        <authorList>
            <person name="Jiang H."/>
            <person name="Abraham K."/>
            <person name="Ali S."/>
            <person name="Alsbrooks S.L."/>
            <person name="Anim B.N."/>
            <person name="Anosike U.S."/>
            <person name="Attaway T."/>
            <person name="Bandaranaike D.P."/>
            <person name="Battles P.K."/>
            <person name="Bell S.N."/>
            <person name="Bell A.V."/>
            <person name="Beltran B."/>
            <person name="Bickham C."/>
            <person name="Bustamante Y."/>
            <person name="Caleb T."/>
            <person name="Canada A."/>
            <person name="Cardenas V."/>
            <person name="Carter K."/>
            <person name="Chacko J."/>
            <person name="Chandrabose M.N."/>
            <person name="Chavez D."/>
            <person name="Chavez A."/>
            <person name="Chen L."/>
            <person name="Chu H.-S."/>
            <person name="Claassen K.J."/>
            <person name="Cockrell R."/>
            <person name="Collins M."/>
            <person name="Cooper J.A."/>
            <person name="Cree A."/>
            <person name="Curry S.M."/>
            <person name="Da Y."/>
            <person name="Dao M.D."/>
            <person name="Das B."/>
            <person name="Davila M.-L."/>
            <person name="Davy-Carroll L."/>
            <person name="Denson S."/>
            <person name="Dinh H."/>
            <person name="Ebong V.E."/>
            <person name="Edwards J.R."/>
            <person name="Egan A."/>
            <person name="El-Daye J."/>
            <person name="Escobedo L."/>
            <person name="Fernandez S."/>
            <person name="Fernando P.R."/>
            <person name="Flagg N."/>
            <person name="Forbes L.D."/>
            <person name="Fowler R.G."/>
            <person name="Fu Q."/>
            <person name="Gabisi R.A."/>
            <person name="Ganer J."/>
            <person name="Garbino Pronczuk A."/>
            <person name="Garcia R.M."/>
            <person name="Garner T."/>
            <person name="Garrett T.E."/>
            <person name="Gonzalez D.A."/>
            <person name="Hamid H."/>
            <person name="Hawkins E.S."/>
            <person name="Hirani K."/>
            <person name="Hogues M.E."/>
            <person name="Hollins B."/>
            <person name="Hsiao C.-H."/>
            <person name="Jabil R."/>
            <person name="James M.L."/>
            <person name="Jhangiani S.N."/>
            <person name="Johnson B."/>
            <person name="Johnson Q."/>
            <person name="Joshi V."/>
            <person name="Kalu J.B."/>
            <person name="Kam C."/>
            <person name="Kashfia A."/>
            <person name="Keebler J."/>
            <person name="Kisamo H."/>
            <person name="Kovar C.L."/>
            <person name="Lago L.A."/>
            <person name="Lai C.-Y."/>
            <person name="Laidlaw J."/>
            <person name="Lara F."/>
            <person name="Le T.-K."/>
            <person name="Lee S.L."/>
            <person name="Legall F.H."/>
            <person name="Lemon S.J."/>
            <person name="Lewis L.R."/>
            <person name="Li B."/>
            <person name="Liu Y."/>
            <person name="Liu Y.-S."/>
            <person name="Lopez J."/>
            <person name="Lozado R.J."/>
            <person name="Lu J."/>
            <person name="Madu R.C."/>
            <person name="Maheshwari M."/>
            <person name="Maheshwari R."/>
            <person name="Malloy K."/>
            <person name="Martinez E."/>
            <person name="Mathew T."/>
            <person name="Mercado I.C."/>
            <person name="Mercado C."/>
            <person name="Meyer B."/>
            <person name="Montgomery K."/>
            <person name="Morgan M.B."/>
            <person name="Munidasa M."/>
            <person name="Nazareth L.V."/>
            <person name="Nelson J."/>
            <person name="Ng B.M."/>
            <person name="Nguyen N.B."/>
            <person name="Nguyen P.Q."/>
            <person name="Nguyen T."/>
            <person name="Obregon M."/>
            <person name="Okwuonu G.O."/>
            <person name="Onwere C.G."/>
            <person name="Orozco G."/>
            <person name="Parra A."/>
            <person name="Patel S."/>
            <person name="Patil S."/>
            <person name="Perez A."/>
            <person name="Perez Y."/>
            <person name="Pham C."/>
            <person name="Primus E.L."/>
            <person name="Pu L.-L."/>
            <person name="Puazo M."/>
            <person name="Qin X."/>
            <person name="Quiroz J.B."/>
            <person name="Reese J."/>
            <person name="Richards S."/>
            <person name="Rives C.M."/>
            <person name="Robberts R."/>
            <person name="Ruiz S.J."/>
            <person name="Ruiz M.J."/>
            <person name="Santibanez J."/>
            <person name="Schneider B.W."/>
            <person name="Sisson I."/>
            <person name="Smith M."/>
            <person name="Sodergren E."/>
            <person name="Song X.-Z."/>
            <person name="Song B.B."/>
            <person name="Summersgill H."/>
            <person name="Thelus R."/>
            <person name="Thornton R.D."/>
            <person name="Trejos Z.Y."/>
            <person name="Usmani K."/>
            <person name="Vattathil S."/>
            <person name="Villasana D."/>
            <person name="Walker D.L."/>
            <person name="Wang S."/>
            <person name="Wang K."/>
            <person name="White C.S."/>
            <person name="Williams A.C."/>
            <person name="Williamson J."/>
            <person name="Wilson K."/>
            <person name="Woghiren I.O."/>
            <person name="Woodworth J.R."/>
            <person name="Worley K.C."/>
            <person name="Wright R.A."/>
            <person name="Wu W."/>
            <person name="Young L."/>
            <person name="Zhang L."/>
            <person name="Zhang J."/>
            <person name="Zhu Y."/>
            <person name="Muzny D.M."/>
            <person name="Weinstock G."/>
            <person name="Gibbs R.A."/>
        </authorList>
    </citation>
    <scope>NUCLEOTIDE SEQUENCE [LARGE SCALE GENOMIC DNA]</scope>
    <source>
        <strain evidence="10">LSR1</strain>
    </source>
</reference>
<keyword evidence="4 7" id="KW-0378">Hydrolase</keyword>
<evidence type="ECO:0000256" key="4">
    <source>
        <dbReference type="ARBA" id="ARBA00022801"/>
    </source>
</evidence>
<keyword evidence="3 7" id="KW-0645">Protease</keyword>
<dbReference type="PROSITE" id="PS50240">
    <property type="entry name" value="TRYPSIN_DOM"/>
    <property type="match status" value="1"/>
</dbReference>
<dbReference type="InterPro" id="IPR009003">
    <property type="entry name" value="Peptidase_S1_PA"/>
</dbReference>
<evidence type="ECO:0000313" key="10">
    <source>
        <dbReference type="Proteomes" id="UP000007819"/>
    </source>
</evidence>
<dbReference type="PROSITE" id="PS00134">
    <property type="entry name" value="TRYPSIN_HIS"/>
    <property type="match status" value="1"/>
</dbReference>
<organism evidence="9 10">
    <name type="scientific">Acyrthosiphon pisum</name>
    <name type="common">Pea aphid</name>
    <dbReference type="NCBI Taxonomy" id="7029"/>
    <lineage>
        <taxon>Eukaryota</taxon>
        <taxon>Metazoa</taxon>
        <taxon>Ecdysozoa</taxon>
        <taxon>Arthropoda</taxon>
        <taxon>Hexapoda</taxon>
        <taxon>Insecta</taxon>
        <taxon>Pterygota</taxon>
        <taxon>Neoptera</taxon>
        <taxon>Paraneoptera</taxon>
        <taxon>Hemiptera</taxon>
        <taxon>Sternorrhyncha</taxon>
        <taxon>Aphidomorpha</taxon>
        <taxon>Aphidoidea</taxon>
        <taxon>Aphididae</taxon>
        <taxon>Macrosiphini</taxon>
        <taxon>Acyrthosiphon</taxon>
    </lineage>
</organism>